<organism evidence="1 2">
    <name type="scientific">Penicillium nordicum</name>
    <dbReference type="NCBI Taxonomy" id="229535"/>
    <lineage>
        <taxon>Eukaryota</taxon>
        <taxon>Fungi</taxon>
        <taxon>Dikarya</taxon>
        <taxon>Ascomycota</taxon>
        <taxon>Pezizomycotina</taxon>
        <taxon>Eurotiomycetes</taxon>
        <taxon>Eurotiomycetidae</taxon>
        <taxon>Eurotiales</taxon>
        <taxon>Aspergillaceae</taxon>
        <taxon>Penicillium</taxon>
    </lineage>
</organism>
<proteinExistence type="predicted"/>
<sequence>MTPHLDCYNAKNYLCAYSPMEAPTKEPTVTCYTSTIPNLSEVVDLNKGGGFGAYFTESRERSSLLAYAPSSVQRQN</sequence>
<name>A0A0M9W9K4_9EURO</name>
<evidence type="ECO:0000313" key="2">
    <source>
        <dbReference type="Proteomes" id="UP000037696"/>
    </source>
</evidence>
<protein>
    <submittedName>
        <fullName evidence="1">Uncharacterized protein</fullName>
    </submittedName>
</protein>
<dbReference type="Proteomes" id="UP000037696">
    <property type="component" value="Unassembled WGS sequence"/>
</dbReference>
<gene>
    <name evidence="1" type="ORF">ACN38_g12868</name>
</gene>
<accession>A0A0M9W9K4</accession>
<dbReference type="EMBL" id="LHQQ01000469">
    <property type="protein sequence ID" value="KOS36392.1"/>
    <property type="molecule type" value="Genomic_DNA"/>
</dbReference>
<reference evidence="1 2" key="1">
    <citation type="submission" date="2015-08" db="EMBL/GenBank/DDBJ databases">
        <title>Genome sequencing of Penicillium nordicum.</title>
        <authorList>
            <person name="Nguyen H.D."/>
            <person name="Seifert K.A."/>
        </authorList>
    </citation>
    <scope>NUCLEOTIDE SEQUENCE [LARGE SCALE GENOMIC DNA]</scope>
    <source>
        <strain evidence="1 2">DAOMC 185683</strain>
    </source>
</reference>
<dbReference type="AlphaFoldDB" id="A0A0M9W9K4"/>
<comment type="caution">
    <text evidence="1">The sequence shown here is derived from an EMBL/GenBank/DDBJ whole genome shotgun (WGS) entry which is preliminary data.</text>
</comment>
<evidence type="ECO:0000313" key="1">
    <source>
        <dbReference type="EMBL" id="KOS36392.1"/>
    </source>
</evidence>
<keyword evidence="2" id="KW-1185">Reference proteome</keyword>